<proteinExistence type="predicted"/>
<keyword evidence="2" id="KW-1185">Reference proteome</keyword>
<reference evidence="2" key="1">
    <citation type="journal article" date="2017" name="Nat. Microbiol.">
        <title>Global analysis of biosynthetic gene clusters reveals vast potential of secondary metabolite production in Penicillium species.</title>
        <authorList>
            <person name="Nielsen J.C."/>
            <person name="Grijseels S."/>
            <person name="Prigent S."/>
            <person name="Ji B."/>
            <person name="Dainat J."/>
            <person name="Nielsen K.F."/>
            <person name="Frisvad J.C."/>
            <person name="Workman M."/>
            <person name="Nielsen J."/>
        </authorList>
    </citation>
    <scope>NUCLEOTIDE SEQUENCE [LARGE SCALE GENOMIC DNA]</scope>
    <source>
        <strain evidence="2">IBT 29525</strain>
    </source>
</reference>
<accession>A0A1V6QDQ8</accession>
<sequence>MVDVVALRDACRIRTSSLSHLLSQDGAEQDTKASPSWPAAEAWGILNSTLGDHLIAPLPPGAVCHPSQQSFDAAACLSVTQQWNSSIFHSNNPLSVDWPNFNDSCLPEASGFCDLSAYPANIINASTSDHVRTAVDFARENNIRLVVKATGHDGYRSVVALNKHH</sequence>
<dbReference type="InterPro" id="IPR016169">
    <property type="entry name" value="FAD-bd_PCMH_sub2"/>
</dbReference>
<dbReference type="InterPro" id="IPR036318">
    <property type="entry name" value="FAD-bd_PCMH-like_sf"/>
</dbReference>
<gene>
    <name evidence="1" type="ORF">PENSOL_c080G09220</name>
</gene>
<dbReference type="SUPFAM" id="SSF56176">
    <property type="entry name" value="FAD-binding/transporter-associated domain-like"/>
    <property type="match status" value="1"/>
</dbReference>
<evidence type="ECO:0000313" key="2">
    <source>
        <dbReference type="Proteomes" id="UP000191612"/>
    </source>
</evidence>
<dbReference type="Proteomes" id="UP000191612">
    <property type="component" value="Unassembled WGS sequence"/>
</dbReference>
<comment type="caution">
    <text evidence="1">The sequence shown here is derived from an EMBL/GenBank/DDBJ whole genome shotgun (WGS) entry which is preliminary data.</text>
</comment>
<protein>
    <recommendedName>
        <fullName evidence="3">FAD linked oxidase N-terminal domain-containing protein</fullName>
    </recommendedName>
</protein>
<dbReference type="GO" id="GO:0050660">
    <property type="term" value="F:flavin adenine dinucleotide binding"/>
    <property type="evidence" value="ECO:0007669"/>
    <property type="project" value="InterPro"/>
</dbReference>
<evidence type="ECO:0008006" key="3">
    <source>
        <dbReference type="Google" id="ProtNLM"/>
    </source>
</evidence>
<evidence type="ECO:0000313" key="1">
    <source>
        <dbReference type="EMBL" id="OQD87344.1"/>
    </source>
</evidence>
<organism evidence="1 2">
    <name type="scientific">Penicillium solitum</name>
    <dbReference type="NCBI Taxonomy" id="60172"/>
    <lineage>
        <taxon>Eukaryota</taxon>
        <taxon>Fungi</taxon>
        <taxon>Dikarya</taxon>
        <taxon>Ascomycota</taxon>
        <taxon>Pezizomycotina</taxon>
        <taxon>Eurotiomycetes</taxon>
        <taxon>Eurotiomycetidae</taxon>
        <taxon>Eurotiales</taxon>
        <taxon>Aspergillaceae</taxon>
        <taxon>Penicillium</taxon>
    </lineage>
</organism>
<dbReference type="AlphaFoldDB" id="A0A1V6QDQ8"/>
<dbReference type="Gene3D" id="3.30.465.10">
    <property type="match status" value="1"/>
</dbReference>
<dbReference type="STRING" id="60172.A0A1V6QDQ8"/>
<name>A0A1V6QDQ8_9EURO</name>
<dbReference type="EMBL" id="MDYO01000080">
    <property type="protein sequence ID" value="OQD87344.1"/>
    <property type="molecule type" value="Genomic_DNA"/>
</dbReference>